<dbReference type="InterPro" id="IPR027038">
    <property type="entry name" value="RanGap"/>
</dbReference>
<dbReference type="OrthoDB" id="120976at2759"/>
<dbReference type="InterPro" id="IPR032675">
    <property type="entry name" value="LRR_dom_sf"/>
</dbReference>
<feature type="region of interest" description="Disordered" evidence="4">
    <location>
        <begin position="240"/>
        <end position="278"/>
    </location>
</feature>
<dbReference type="AlphaFoldDB" id="A0A139AL10"/>
<feature type="compositionally biased region" description="Low complexity" evidence="4">
    <location>
        <begin position="133"/>
        <end position="143"/>
    </location>
</feature>
<dbReference type="InterPro" id="IPR001611">
    <property type="entry name" value="Leu-rich_rpt"/>
</dbReference>
<dbReference type="Pfam" id="PF13516">
    <property type="entry name" value="LRR_6"/>
    <property type="match status" value="2"/>
</dbReference>
<dbReference type="Proteomes" id="UP000070544">
    <property type="component" value="Unassembled WGS sequence"/>
</dbReference>
<feature type="region of interest" description="Disordered" evidence="4">
    <location>
        <begin position="707"/>
        <end position="738"/>
    </location>
</feature>
<feature type="region of interest" description="Disordered" evidence="4">
    <location>
        <begin position="110"/>
        <end position="159"/>
    </location>
</feature>
<feature type="compositionally biased region" description="Basic and acidic residues" evidence="4">
    <location>
        <begin position="26"/>
        <end position="35"/>
    </location>
</feature>
<evidence type="ECO:0000256" key="2">
    <source>
        <dbReference type="ARBA" id="ARBA00022614"/>
    </source>
</evidence>
<dbReference type="PANTHER" id="PTHR24113:SF12">
    <property type="entry name" value="RAN GTPASE-ACTIVATING PROTEIN 1"/>
    <property type="match status" value="1"/>
</dbReference>
<evidence type="ECO:0000313" key="6">
    <source>
        <dbReference type="Proteomes" id="UP000070544"/>
    </source>
</evidence>
<proteinExistence type="predicted"/>
<evidence type="ECO:0000256" key="3">
    <source>
        <dbReference type="ARBA" id="ARBA00022737"/>
    </source>
</evidence>
<name>A0A139AL10_GONPJ</name>
<dbReference type="GO" id="GO:0048471">
    <property type="term" value="C:perinuclear region of cytoplasm"/>
    <property type="evidence" value="ECO:0007669"/>
    <property type="project" value="TreeGrafter"/>
</dbReference>
<reference evidence="5 6" key="1">
    <citation type="journal article" date="2015" name="Genome Biol. Evol.">
        <title>Phylogenomic analyses indicate that early fungi evolved digesting cell walls of algal ancestors of land plants.</title>
        <authorList>
            <person name="Chang Y."/>
            <person name="Wang S."/>
            <person name="Sekimoto S."/>
            <person name="Aerts A.L."/>
            <person name="Choi C."/>
            <person name="Clum A."/>
            <person name="LaButti K.M."/>
            <person name="Lindquist E.A."/>
            <person name="Yee Ngan C."/>
            <person name="Ohm R.A."/>
            <person name="Salamov A.A."/>
            <person name="Grigoriev I.V."/>
            <person name="Spatafora J.W."/>
            <person name="Berbee M.L."/>
        </authorList>
    </citation>
    <scope>NUCLEOTIDE SEQUENCE [LARGE SCALE GENOMIC DNA]</scope>
    <source>
        <strain evidence="5 6">JEL478</strain>
    </source>
</reference>
<dbReference type="GO" id="GO:0005829">
    <property type="term" value="C:cytosol"/>
    <property type="evidence" value="ECO:0007669"/>
    <property type="project" value="TreeGrafter"/>
</dbReference>
<dbReference type="PANTHER" id="PTHR24113">
    <property type="entry name" value="RAN GTPASE-ACTIVATING PROTEIN 1"/>
    <property type="match status" value="1"/>
</dbReference>
<dbReference type="SUPFAM" id="SSF89009">
    <property type="entry name" value="GAT-like domain"/>
    <property type="match status" value="1"/>
</dbReference>
<dbReference type="InterPro" id="IPR038425">
    <property type="entry name" value="GAT_sf"/>
</dbReference>
<keyword evidence="2" id="KW-0433">Leucine-rich repeat</keyword>
<evidence type="ECO:0000256" key="1">
    <source>
        <dbReference type="ARBA" id="ARBA00022468"/>
    </source>
</evidence>
<dbReference type="EMBL" id="KQ965746">
    <property type="protein sequence ID" value="KXS17491.1"/>
    <property type="molecule type" value="Genomic_DNA"/>
</dbReference>
<organism evidence="5 6">
    <name type="scientific">Gonapodya prolifera (strain JEL478)</name>
    <name type="common">Monoblepharis prolifera</name>
    <dbReference type="NCBI Taxonomy" id="1344416"/>
    <lineage>
        <taxon>Eukaryota</taxon>
        <taxon>Fungi</taxon>
        <taxon>Fungi incertae sedis</taxon>
        <taxon>Chytridiomycota</taxon>
        <taxon>Chytridiomycota incertae sedis</taxon>
        <taxon>Monoblepharidomycetes</taxon>
        <taxon>Monoblepharidales</taxon>
        <taxon>Gonapodyaceae</taxon>
        <taxon>Gonapodya</taxon>
    </lineage>
</organism>
<feature type="region of interest" description="Disordered" evidence="4">
    <location>
        <begin position="921"/>
        <end position="964"/>
    </location>
</feature>
<keyword evidence="1" id="KW-0343">GTPase activation</keyword>
<evidence type="ECO:0000256" key="4">
    <source>
        <dbReference type="SAM" id="MobiDB-lite"/>
    </source>
</evidence>
<evidence type="ECO:0000313" key="5">
    <source>
        <dbReference type="EMBL" id="KXS17491.1"/>
    </source>
</evidence>
<dbReference type="GO" id="GO:0005634">
    <property type="term" value="C:nucleus"/>
    <property type="evidence" value="ECO:0007669"/>
    <property type="project" value="TreeGrafter"/>
</dbReference>
<dbReference type="Gene3D" id="1.20.58.160">
    <property type="match status" value="1"/>
</dbReference>
<dbReference type="SUPFAM" id="SSF52047">
    <property type="entry name" value="RNI-like"/>
    <property type="match status" value="1"/>
</dbReference>
<keyword evidence="6" id="KW-1185">Reference proteome</keyword>
<gene>
    <name evidence="5" type="ORF">M427DRAFT_42913</name>
</gene>
<sequence>MAVNGASGDGAGLLNSGAPNTVSPSNDHHDSRHGPPGDVSNGADESKLDDSSCDADVVVAQLIDAGFPPDTITKIVSDLLSSGKGTYTTSSLLDESLAWLLQQNESPYELDVGRSQGASPPPNTQNLDGNQLRNSESHGSSSIRRSKSILKAPVPTPPPNTTIAALDGARSWLSKHLPTNIATIGNTLVNTLRSPGTALETSQPSSPTASQGNLLGLRVVPSDITPMGSHLSLDEEHARMSRRVRFSEQDVSVDPAADGPESPNDENAGEAGDHDNTEARIATVTEIYNLYMTECESYRETPIGKLVEQMQDSFERQVQTLTKIDLSGTPIGNKNVLPLAIILSCDFGLRQLSLENCSLDDDTLKVILHHLLSVDKLPWLNLSNNQKLTATGIKYCCIYVKKSLTLKYLDISGLAFDRTSVHYLAHAIAMGPVPANSPPHEGIGASLEVLKLDGCRLRSTLLEVLARSIAVSNLSYISLRRCFIDATGAQWVADMIPPDEDLRRVRMRNRRNGGVSRRKVGLGHLDVSENPLGPGVQYIAMALGLNSSVKQILMRDCKIDAFGLRVLSESLKVNHGLKVVNLSRNPCCGPNTVGIENLKDALAINRTIEELYLSHANVASEGAIALAEALPLTHSLHRLDLSGNTIDVSGLMALSATIRKNETITSVDLRETVNEKPNFASSSNSSDDGDLLEVFRSQIAAKCSENATRIEEEEERRRKELEASGTDEAQLSELREEEEQLQWEAEVAASAENLQRRQAESMQQARDSSVLEPVTAELALTARGFDRGSILEDLASAREGLTIIESILANSSLSTESDLLEQLYLQNSTLQSRLLAAVNDNLVKDEAILMEILALNDRLSPVLNTLEGRFQREAAAAIARGNSTGEESRKAQESVDPTRPLGQQSSAMKLSKDLFELGDADEDDAVRTKVASKVPAPAPPPKPDERSAEPDAGQRVMRRGSGRRKRALVNWTICSGRWTL</sequence>
<dbReference type="GO" id="GO:0031267">
    <property type="term" value="F:small GTPase binding"/>
    <property type="evidence" value="ECO:0007669"/>
    <property type="project" value="TreeGrafter"/>
</dbReference>
<dbReference type="GO" id="GO:0006913">
    <property type="term" value="P:nucleocytoplasmic transport"/>
    <property type="evidence" value="ECO:0007669"/>
    <property type="project" value="TreeGrafter"/>
</dbReference>
<accession>A0A139AL10</accession>
<keyword evidence="3" id="KW-0677">Repeat</keyword>
<dbReference type="Gene3D" id="3.80.10.10">
    <property type="entry name" value="Ribonuclease Inhibitor"/>
    <property type="match status" value="3"/>
</dbReference>
<feature type="region of interest" description="Disordered" evidence="4">
    <location>
        <begin position="879"/>
        <end position="907"/>
    </location>
</feature>
<dbReference type="SMART" id="SM00368">
    <property type="entry name" value="LRR_RI"/>
    <property type="match status" value="4"/>
</dbReference>
<protein>
    <submittedName>
        <fullName evidence="5">RNI-like protein</fullName>
    </submittedName>
</protein>
<dbReference type="GO" id="GO:0005096">
    <property type="term" value="F:GTPase activator activity"/>
    <property type="evidence" value="ECO:0007669"/>
    <property type="project" value="UniProtKB-KW"/>
</dbReference>
<feature type="region of interest" description="Disordered" evidence="4">
    <location>
        <begin position="1"/>
        <end position="50"/>
    </location>
</feature>